<evidence type="ECO:0000256" key="3">
    <source>
        <dbReference type="ARBA" id="ARBA00023163"/>
    </source>
</evidence>
<evidence type="ECO:0000256" key="2">
    <source>
        <dbReference type="ARBA" id="ARBA00023125"/>
    </source>
</evidence>
<protein>
    <submittedName>
        <fullName evidence="5">Helix-turn-helix transcriptional regulator</fullName>
    </submittedName>
</protein>
<dbReference type="AlphaFoldDB" id="A0A162G6U0"/>
<sequence length="186" mass="21033">MRGRIHETDCRRLRVNLNEMLNAETSMGKKLGVCVKDLEQRVLFQNDNSIKTCGPMAGQICNKTCNALCKKIDECAAVSPGMHLFKDHEIDGQKVDITIVNDGERIMTFMYLLENQQESKLKQEAFFREKGLTKSELRIMSMVLDGHTNAAIAEKLFISKATLKTHLNNIYKKLPDSMRPSQGRGA</sequence>
<dbReference type="PROSITE" id="PS50043">
    <property type="entry name" value="HTH_LUXR_2"/>
    <property type="match status" value="1"/>
</dbReference>
<evidence type="ECO:0000313" key="6">
    <source>
        <dbReference type="Proteomes" id="UP000075799"/>
    </source>
</evidence>
<dbReference type="InterPro" id="IPR000792">
    <property type="entry name" value="Tscrpt_reg_LuxR_C"/>
</dbReference>
<dbReference type="InterPro" id="IPR036388">
    <property type="entry name" value="WH-like_DNA-bd_sf"/>
</dbReference>
<dbReference type="Gene3D" id="1.10.10.10">
    <property type="entry name" value="Winged helix-like DNA-binding domain superfamily/Winged helix DNA-binding domain"/>
    <property type="match status" value="1"/>
</dbReference>
<evidence type="ECO:0000259" key="4">
    <source>
        <dbReference type="PROSITE" id="PS50043"/>
    </source>
</evidence>
<evidence type="ECO:0000256" key="1">
    <source>
        <dbReference type="ARBA" id="ARBA00023015"/>
    </source>
</evidence>
<dbReference type="GO" id="GO:0003677">
    <property type="term" value="F:DNA binding"/>
    <property type="evidence" value="ECO:0007669"/>
    <property type="project" value="UniProtKB-KW"/>
</dbReference>
<dbReference type="PANTHER" id="PTHR44688:SF16">
    <property type="entry name" value="DNA-BINDING TRANSCRIPTIONAL ACTIVATOR DEVR_DOSR"/>
    <property type="match status" value="1"/>
</dbReference>
<keyword evidence="3" id="KW-0804">Transcription</keyword>
<evidence type="ECO:0000313" key="5">
    <source>
        <dbReference type="EMBL" id="KYG65133.1"/>
    </source>
</evidence>
<name>A0A162G6U0_BDEBC</name>
<dbReference type="OrthoDB" id="5497412at2"/>
<dbReference type="Proteomes" id="UP000075799">
    <property type="component" value="Unassembled WGS sequence"/>
</dbReference>
<dbReference type="PANTHER" id="PTHR44688">
    <property type="entry name" value="DNA-BINDING TRANSCRIPTIONAL ACTIVATOR DEVR_DOSR"/>
    <property type="match status" value="1"/>
</dbReference>
<dbReference type="PROSITE" id="PS00622">
    <property type="entry name" value="HTH_LUXR_1"/>
    <property type="match status" value="1"/>
</dbReference>
<dbReference type="InterPro" id="IPR016032">
    <property type="entry name" value="Sig_transdc_resp-reg_C-effctor"/>
</dbReference>
<organism evidence="5 6">
    <name type="scientific">Bdellovibrio bacteriovorus</name>
    <dbReference type="NCBI Taxonomy" id="959"/>
    <lineage>
        <taxon>Bacteria</taxon>
        <taxon>Pseudomonadati</taxon>
        <taxon>Bdellovibrionota</taxon>
        <taxon>Bdellovibrionia</taxon>
        <taxon>Bdellovibrionales</taxon>
        <taxon>Pseudobdellovibrionaceae</taxon>
        <taxon>Bdellovibrio</taxon>
    </lineage>
</organism>
<keyword evidence="1" id="KW-0805">Transcription regulation</keyword>
<dbReference type="PRINTS" id="PR00038">
    <property type="entry name" value="HTHLUXR"/>
</dbReference>
<dbReference type="GO" id="GO:0006355">
    <property type="term" value="P:regulation of DNA-templated transcription"/>
    <property type="evidence" value="ECO:0007669"/>
    <property type="project" value="InterPro"/>
</dbReference>
<dbReference type="EMBL" id="LUKD01000005">
    <property type="protein sequence ID" value="KYG65133.1"/>
    <property type="molecule type" value="Genomic_DNA"/>
</dbReference>
<accession>A0A162G6U0</accession>
<dbReference type="Pfam" id="PF00196">
    <property type="entry name" value="GerE"/>
    <property type="match status" value="1"/>
</dbReference>
<comment type="caution">
    <text evidence="5">The sequence shown here is derived from an EMBL/GenBank/DDBJ whole genome shotgun (WGS) entry which is preliminary data.</text>
</comment>
<dbReference type="CDD" id="cd06170">
    <property type="entry name" value="LuxR_C_like"/>
    <property type="match status" value="1"/>
</dbReference>
<gene>
    <name evidence="5" type="ORF">AZI87_11220</name>
</gene>
<keyword evidence="2" id="KW-0238">DNA-binding</keyword>
<feature type="domain" description="HTH luxR-type" evidence="4">
    <location>
        <begin position="125"/>
        <end position="186"/>
    </location>
</feature>
<dbReference type="SUPFAM" id="SSF46894">
    <property type="entry name" value="C-terminal effector domain of the bipartite response regulators"/>
    <property type="match status" value="1"/>
</dbReference>
<proteinExistence type="predicted"/>
<dbReference type="SMART" id="SM00421">
    <property type="entry name" value="HTH_LUXR"/>
    <property type="match status" value="1"/>
</dbReference>
<reference evidence="5 6" key="1">
    <citation type="submission" date="2016-03" db="EMBL/GenBank/DDBJ databases">
        <authorList>
            <person name="Ploux O."/>
        </authorList>
    </citation>
    <scope>NUCLEOTIDE SEQUENCE [LARGE SCALE GENOMIC DNA]</scope>
    <source>
        <strain evidence="5 6">EC13</strain>
    </source>
</reference>